<reference evidence="12" key="1">
    <citation type="submission" date="2025-08" db="UniProtKB">
        <authorList>
            <consortium name="Ensembl"/>
        </authorList>
    </citation>
    <scope>IDENTIFICATION</scope>
</reference>
<feature type="region of interest" description="Disordered" evidence="10">
    <location>
        <begin position="202"/>
        <end position="240"/>
    </location>
</feature>
<feature type="domain" description="Homeobox" evidence="11">
    <location>
        <begin position="125"/>
        <end position="185"/>
    </location>
</feature>
<name>A0A3Q3APV8_KRYMA</name>
<dbReference type="OMA" id="YMGEYTH"/>
<proteinExistence type="inferred from homology"/>
<dbReference type="InterPro" id="IPR017970">
    <property type="entry name" value="Homeobox_CS"/>
</dbReference>
<dbReference type="OrthoDB" id="6159439at2759"/>
<evidence type="ECO:0000256" key="1">
    <source>
        <dbReference type="ARBA" id="ARBA00007916"/>
    </source>
</evidence>
<dbReference type="SMART" id="SM00389">
    <property type="entry name" value="HOX"/>
    <property type="match status" value="1"/>
</dbReference>
<evidence type="ECO:0000259" key="11">
    <source>
        <dbReference type="PROSITE" id="PS50071"/>
    </source>
</evidence>
<keyword evidence="4 8" id="KW-0238">DNA-binding</keyword>
<dbReference type="GO" id="GO:0005634">
    <property type="term" value="C:nucleus"/>
    <property type="evidence" value="ECO:0007669"/>
    <property type="project" value="UniProtKB-SubCell"/>
</dbReference>
<dbReference type="InterPro" id="IPR000047">
    <property type="entry name" value="HTH_motif"/>
</dbReference>
<feature type="region of interest" description="Disordered" evidence="10">
    <location>
        <begin position="289"/>
        <end position="308"/>
    </location>
</feature>
<keyword evidence="13" id="KW-1185">Reference proteome</keyword>
<dbReference type="PANTHER" id="PTHR24327:SF28">
    <property type="entry name" value="HOMEOBOX PROTEIN DLX-3"/>
    <property type="match status" value="1"/>
</dbReference>
<evidence type="ECO:0000256" key="2">
    <source>
        <dbReference type="ARBA" id="ARBA00022473"/>
    </source>
</evidence>
<dbReference type="InterPro" id="IPR022135">
    <property type="entry name" value="Distal-less_N"/>
</dbReference>
<dbReference type="FunFam" id="1.10.10.60:FF:000048">
    <property type="entry name" value="Distal-less homeobox 2"/>
    <property type="match status" value="1"/>
</dbReference>
<keyword evidence="5 8" id="KW-0371">Homeobox</keyword>
<dbReference type="CDD" id="cd00086">
    <property type="entry name" value="homeodomain"/>
    <property type="match status" value="1"/>
</dbReference>
<evidence type="ECO:0000256" key="4">
    <source>
        <dbReference type="ARBA" id="ARBA00023125"/>
    </source>
</evidence>
<dbReference type="Gene3D" id="1.10.10.60">
    <property type="entry name" value="Homeodomain-like"/>
    <property type="match status" value="1"/>
</dbReference>
<reference evidence="12" key="2">
    <citation type="submission" date="2025-09" db="UniProtKB">
        <authorList>
            <consortium name="Ensembl"/>
        </authorList>
    </citation>
    <scope>IDENTIFICATION</scope>
</reference>
<dbReference type="GeneTree" id="ENSGT00940000158951"/>
<evidence type="ECO:0000256" key="3">
    <source>
        <dbReference type="ARBA" id="ARBA00023015"/>
    </source>
</evidence>
<feature type="DNA-binding region" description="Homeobox" evidence="8">
    <location>
        <begin position="127"/>
        <end position="186"/>
    </location>
</feature>
<dbReference type="GO" id="GO:0030855">
    <property type="term" value="P:epithelial cell differentiation"/>
    <property type="evidence" value="ECO:0007669"/>
    <property type="project" value="TreeGrafter"/>
</dbReference>
<dbReference type="SUPFAM" id="SSF46689">
    <property type="entry name" value="Homeodomain-like"/>
    <property type="match status" value="1"/>
</dbReference>
<dbReference type="GeneID" id="108247075"/>
<evidence type="ECO:0000256" key="9">
    <source>
        <dbReference type="RuleBase" id="RU000682"/>
    </source>
</evidence>
<dbReference type="Ensembl" id="ENSKMAT00000018616.1">
    <property type="protein sequence ID" value="ENSKMAP00000018360.1"/>
    <property type="gene ID" value="ENSKMAG00000013672.1"/>
</dbReference>
<dbReference type="PRINTS" id="PR00031">
    <property type="entry name" value="HTHREPRESSR"/>
</dbReference>
<dbReference type="GO" id="GO:0000978">
    <property type="term" value="F:RNA polymerase II cis-regulatory region sequence-specific DNA binding"/>
    <property type="evidence" value="ECO:0007669"/>
    <property type="project" value="TreeGrafter"/>
</dbReference>
<evidence type="ECO:0000313" key="12">
    <source>
        <dbReference type="Ensembl" id="ENSKMAP00000018360.1"/>
    </source>
</evidence>
<dbReference type="RefSeq" id="XP_017290432.1">
    <property type="nucleotide sequence ID" value="XM_017434943.1"/>
</dbReference>
<dbReference type="PANTHER" id="PTHR24327">
    <property type="entry name" value="HOMEOBOX PROTEIN"/>
    <property type="match status" value="1"/>
</dbReference>
<dbReference type="Proteomes" id="UP000264800">
    <property type="component" value="Unplaced"/>
</dbReference>
<feature type="compositionally biased region" description="Low complexity" evidence="10">
    <location>
        <begin position="221"/>
        <end position="240"/>
    </location>
</feature>
<evidence type="ECO:0000256" key="10">
    <source>
        <dbReference type="SAM" id="MobiDB-lite"/>
    </source>
</evidence>
<dbReference type="GO" id="GO:0048703">
    <property type="term" value="P:embryonic viscerocranium morphogenesis"/>
    <property type="evidence" value="ECO:0007669"/>
    <property type="project" value="UniProtKB-ARBA"/>
</dbReference>
<feature type="compositionally biased region" description="Polar residues" evidence="10">
    <location>
        <begin position="296"/>
        <end position="308"/>
    </location>
</feature>
<keyword evidence="7 8" id="KW-0539">Nucleus</keyword>
<keyword evidence="2" id="KW-0217">Developmental protein</keyword>
<evidence type="ECO:0000256" key="5">
    <source>
        <dbReference type="ARBA" id="ARBA00023155"/>
    </source>
</evidence>
<accession>A0A3Q3APV8</accession>
<sequence length="308" mass="34272">MNGQPSPAFEEKKPALPVAAGSSKDPPTLPEFSPLDPGFYSALHGSQDFYAAQQPYPSQHMNPYGYHHYGLNGMGPGGPYKTDYPYPHGAFRDHGAFSREEQTALQESVKEEPDLEVRLVNGKPKKVRKPRTIYSSYQLAVLQRRFQTAQYLALPERAELAAQLGLTQTQVKIWFQNRRSKFKKLYKNGEFPLGEIACEDSPDASDSMACNSPPSPAVWENNTSNSNNNNISGISNTNSSIKNNAILDPASREHGLYQPPVGSSPAYMDEFTHQNWYQQQHLGLPQSDQLHHTAATAPSDTQSMRAIY</sequence>
<protein>
    <submittedName>
        <fullName evidence="12">Distal-less homeobox 3</fullName>
    </submittedName>
</protein>
<dbReference type="AlphaFoldDB" id="A0A3Q3APV8"/>
<dbReference type="Pfam" id="PF00046">
    <property type="entry name" value="Homeodomain"/>
    <property type="match status" value="1"/>
</dbReference>
<dbReference type="GO" id="GO:0000981">
    <property type="term" value="F:DNA-binding transcription factor activity, RNA polymerase II-specific"/>
    <property type="evidence" value="ECO:0007669"/>
    <property type="project" value="InterPro"/>
</dbReference>
<dbReference type="InterPro" id="IPR050460">
    <property type="entry name" value="Distal-less_Homeobox_TF"/>
</dbReference>
<organism evidence="12 13">
    <name type="scientific">Kryptolebias marmoratus</name>
    <name type="common">Mangrove killifish</name>
    <name type="synonym">Rivulus marmoratus</name>
    <dbReference type="NCBI Taxonomy" id="37003"/>
    <lineage>
        <taxon>Eukaryota</taxon>
        <taxon>Metazoa</taxon>
        <taxon>Chordata</taxon>
        <taxon>Craniata</taxon>
        <taxon>Vertebrata</taxon>
        <taxon>Euteleostomi</taxon>
        <taxon>Actinopterygii</taxon>
        <taxon>Neopterygii</taxon>
        <taxon>Teleostei</taxon>
        <taxon>Neoteleostei</taxon>
        <taxon>Acanthomorphata</taxon>
        <taxon>Ovalentaria</taxon>
        <taxon>Atherinomorphae</taxon>
        <taxon>Cyprinodontiformes</taxon>
        <taxon>Rivulidae</taxon>
        <taxon>Kryptolebias</taxon>
    </lineage>
</organism>
<dbReference type="PROSITE" id="PS50071">
    <property type="entry name" value="HOMEOBOX_2"/>
    <property type="match status" value="1"/>
</dbReference>
<evidence type="ECO:0000313" key="13">
    <source>
        <dbReference type="Proteomes" id="UP000264800"/>
    </source>
</evidence>
<keyword evidence="3" id="KW-0805">Transcription regulation</keyword>
<evidence type="ECO:0000256" key="8">
    <source>
        <dbReference type="PROSITE-ProRule" id="PRU00108"/>
    </source>
</evidence>
<dbReference type="Pfam" id="PF12413">
    <property type="entry name" value="DLL_N"/>
    <property type="match status" value="1"/>
</dbReference>
<dbReference type="InterPro" id="IPR009057">
    <property type="entry name" value="Homeodomain-like_sf"/>
</dbReference>
<evidence type="ECO:0000256" key="7">
    <source>
        <dbReference type="ARBA" id="ARBA00023242"/>
    </source>
</evidence>
<dbReference type="InterPro" id="IPR020479">
    <property type="entry name" value="HD_metazoa"/>
</dbReference>
<dbReference type="PROSITE" id="PS00027">
    <property type="entry name" value="HOMEOBOX_1"/>
    <property type="match status" value="1"/>
</dbReference>
<dbReference type="PRINTS" id="PR00024">
    <property type="entry name" value="HOMEOBOX"/>
</dbReference>
<feature type="region of interest" description="Disordered" evidence="10">
    <location>
        <begin position="1"/>
        <end position="35"/>
    </location>
</feature>
<dbReference type="KEGG" id="kmr:108247075"/>
<dbReference type="GO" id="GO:0051216">
    <property type="term" value="P:cartilage development"/>
    <property type="evidence" value="ECO:0007669"/>
    <property type="project" value="UniProtKB-ARBA"/>
</dbReference>
<evidence type="ECO:0000256" key="6">
    <source>
        <dbReference type="ARBA" id="ARBA00023163"/>
    </source>
</evidence>
<dbReference type="InterPro" id="IPR001356">
    <property type="entry name" value="HD"/>
</dbReference>
<keyword evidence="6" id="KW-0804">Transcription</keyword>
<comment type="subcellular location">
    <subcellularLocation>
        <location evidence="8 9">Nucleus</location>
    </subcellularLocation>
</comment>
<comment type="similarity">
    <text evidence="1">Belongs to the distal-less homeobox family.</text>
</comment>